<name>A0A9N7RKB2_STRHE</name>
<evidence type="ECO:0000313" key="2">
    <source>
        <dbReference type="EMBL" id="CAA0833998.1"/>
    </source>
</evidence>
<gene>
    <name evidence="2" type="ORF">SHERM_29254</name>
</gene>
<dbReference type="InterPro" id="IPR032675">
    <property type="entry name" value="LRR_dom_sf"/>
</dbReference>
<dbReference type="OrthoDB" id="421226at2759"/>
<reference evidence="2" key="1">
    <citation type="submission" date="2019-12" db="EMBL/GenBank/DDBJ databases">
        <authorList>
            <person name="Scholes J."/>
        </authorList>
    </citation>
    <scope>NUCLEOTIDE SEQUENCE</scope>
</reference>
<protein>
    <submittedName>
        <fullName evidence="2">F-box/LRR-repeat protein</fullName>
    </submittedName>
</protein>
<comment type="caution">
    <text evidence="2">The sequence shown here is derived from an EMBL/GenBank/DDBJ whole genome shotgun (WGS) entry which is preliminary data.</text>
</comment>
<feature type="domain" description="F-box/LRR-repeat protein 15/At3g58940/PEG3-like LRR" evidence="1">
    <location>
        <begin position="151"/>
        <end position="270"/>
    </location>
</feature>
<dbReference type="AlphaFoldDB" id="A0A9N7RKB2"/>
<dbReference type="Pfam" id="PF24758">
    <property type="entry name" value="LRR_At5g56370"/>
    <property type="match status" value="1"/>
</dbReference>
<accession>A0A9N7RKB2</accession>
<dbReference type="PANTHER" id="PTHR31639">
    <property type="entry name" value="F-BOX PROTEIN-LIKE"/>
    <property type="match status" value="1"/>
</dbReference>
<dbReference type="Proteomes" id="UP001153555">
    <property type="component" value="Unassembled WGS sequence"/>
</dbReference>
<dbReference type="Gene3D" id="3.80.10.10">
    <property type="entry name" value="Ribonuclease Inhibitor"/>
    <property type="match status" value="1"/>
</dbReference>
<organism evidence="2 3">
    <name type="scientific">Striga hermonthica</name>
    <name type="common">Purple witchweed</name>
    <name type="synonym">Buchnera hermonthica</name>
    <dbReference type="NCBI Taxonomy" id="68872"/>
    <lineage>
        <taxon>Eukaryota</taxon>
        <taxon>Viridiplantae</taxon>
        <taxon>Streptophyta</taxon>
        <taxon>Embryophyta</taxon>
        <taxon>Tracheophyta</taxon>
        <taxon>Spermatophyta</taxon>
        <taxon>Magnoliopsida</taxon>
        <taxon>eudicotyledons</taxon>
        <taxon>Gunneridae</taxon>
        <taxon>Pentapetalae</taxon>
        <taxon>asterids</taxon>
        <taxon>lamiids</taxon>
        <taxon>Lamiales</taxon>
        <taxon>Orobanchaceae</taxon>
        <taxon>Buchnereae</taxon>
        <taxon>Striga</taxon>
    </lineage>
</organism>
<dbReference type="EMBL" id="CACSLK010027842">
    <property type="protein sequence ID" value="CAA0833998.1"/>
    <property type="molecule type" value="Genomic_DNA"/>
</dbReference>
<dbReference type="InterPro" id="IPR055411">
    <property type="entry name" value="LRR_FXL15/At3g58940/PEG3-like"/>
</dbReference>
<evidence type="ECO:0000313" key="3">
    <source>
        <dbReference type="Proteomes" id="UP001153555"/>
    </source>
</evidence>
<proteinExistence type="predicted"/>
<keyword evidence="3" id="KW-1185">Reference proteome</keyword>
<evidence type="ECO:0000259" key="1">
    <source>
        <dbReference type="Pfam" id="PF24758"/>
    </source>
</evidence>
<sequence>MKKQKQAAETEETLSTAMADDRISNLPIHTLHDTENLLQMVNFKVNSVLIGIESGQKEAVRTCLLSKHWRYIGSTRPDLDFYEEPFNDTQEKFVSVVDRTLQGYRDQNLSIHKLHLNLYSRPAVTLLNKWISMIPTLNMKVFKLNFLLYPHDLPSAVFLAESLEDLHLRKCRLSLAESVPFKSLRTLTLEQVQVDGRTLETKMLDCPLLRRLVLDNCWQLRNVRVSEAASPGLKHFVLHDYSNWISGRSIEMDVPNIETVSIRGPWIWSHHQSALLFSRLTNLDLNSVILSSESFDLLSFACPTLESLTVDNCYGFEEFHLASNSVNFLHFRTTEVLLKGVTICAPNIVSFQFTAHISQALATFSFTTTTSKEWSSEVFLSSHKDDPDLDLNSWFLKLRRLLKALSGSWISLLLQMDAGPRDVPCSAVLGGEPPVVLRYLIFGTCKCHRVAWYMGFTNGLFRVCRPSHVYGCRAVSESGGNYRLSEFQLKLLANKKVRTKTCFWGHDLEQVFVESFDGQQWQLMQWRTLGELRKRTQDRNIRLRLKWRC</sequence>
<dbReference type="PANTHER" id="PTHR31639:SF42">
    <property type="entry name" value="OS02G0160200 PROTEIN"/>
    <property type="match status" value="1"/>
</dbReference>
<dbReference type="SUPFAM" id="SSF52047">
    <property type="entry name" value="RNI-like"/>
    <property type="match status" value="1"/>
</dbReference>